<accession>A0A5Q2N342</accession>
<keyword evidence="3" id="KW-1185">Reference proteome</keyword>
<dbReference type="PROSITE" id="PS51833">
    <property type="entry name" value="HDOD"/>
    <property type="match status" value="1"/>
</dbReference>
<dbReference type="PANTHER" id="PTHR33525:SF3">
    <property type="entry name" value="RIBONUCLEASE Y"/>
    <property type="match status" value="1"/>
</dbReference>
<dbReference type="RefSeq" id="WP_153725513.1">
    <property type="nucleotide sequence ID" value="NZ_CP045875.1"/>
</dbReference>
<dbReference type="Gene3D" id="1.10.3210.10">
    <property type="entry name" value="Hypothetical protein af1432"/>
    <property type="match status" value="1"/>
</dbReference>
<dbReference type="OrthoDB" id="9788446at2"/>
<dbReference type="AlphaFoldDB" id="A0A5Q2N342"/>
<reference evidence="3" key="1">
    <citation type="submission" date="2019-11" db="EMBL/GenBank/DDBJ databases">
        <title>Genome sequence of Heliorestis convoluta strain HH, an alkaliphilic and minimalistic phototrophic bacterium from a soda lake in Egypt.</title>
        <authorList>
            <person name="Dewey E.D."/>
            <person name="Stokes L.M."/>
            <person name="Burchell B.M."/>
            <person name="Shaffer K.N."/>
            <person name="Huntington A.M."/>
            <person name="Baker J.M."/>
            <person name="Nadendla S."/>
            <person name="Giglio M.G."/>
            <person name="Touchman J.W."/>
            <person name="Blankenship R.E."/>
            <person name="Madigan M.T."/>
            <person name="Sattley W.M."/>
        </authorList>
    </citation>
    <scope>NUCLEOTIDE SEQUENCE [LARGE SCALE GENOMIC DNA]</scope>
    <source>
        <strain evidence="3">HH</strain>
    </source>
</reference>
<evidence type="ECO:0000259" key="1">
    <source>
        <dbReference type="PROSITE" id="PS51833"/>
    </source>
</evidence>
<dbReference type="InterPro" id="IPR013976">
    <property type="entry name" value="HDOD"/>
</dbReference>
<dbReference type="InterPro" id="IPR052340">
    <property type="entry name" value="RNase_Y/CdgJ"/>
</dbReference>
<dbReference type="PANTHER" id="PTHR33525">
    <property type="match status" value="1"/>
</dbReference>
<dbReference type="EMBL" id="CP045875">
    <property type="protein sequence ID" value="QGG48293.1"/>
    <property type="molecule type" value="Genomic_DNA"/>
</dbReference>
<sequence length="140" mass="15745">MVAGFLHDLGKVVLLQVDGFLEQWKEHMLYSNQNAFEVENKIVGTSHAEVGAYLLGLWGLPSMIGDAVAFHHNPCKISKETEWSNQPVVTAVYVANLLIRDKDTASFFLSLLARKDAGQATRWKEWTDYVLDCTEDVDES</sequence>
<gene>
    <name evidence="2" type="ORF">FTV88_2195</name>
</gene>
<dbReference type="Proteomes" id="UP000366051">
    <property type="component" value="Chromosome"/>
</dbReference>
<dbReference type="Pfam" id="PF08668">
    <property type="entry name" value="HDOD"/>
    <property type="match status" value="1"/>
</dbReference>
<dbReference type="SUPFAM" id="SSF109604">
    <property type="entry name" value="HD-domain/PDEase-like"/>
    <property type="match status" value="1"/>
</dbReference>
<name>A0A5Q2N342_9FIRM</name>
<protein>
    <submittedName>
        <fullName evidence="2">HDOD domain-containing protein</fullName>
    </submittedName>
</protein>
<proteinExistence type="predicted"/>
<dbReference type="KEGG" id="hcv:FTV88_2195"/>
<evidence type="ECO:0000313" key="3">
    <source>
        <dbReference type="Proteomes" id="UP000366051"/>
    </source>
</evidence>
<feature type="domain" description="HDOD" evidence="1">
    <location>
        <begin position="1"/>
        <end position="74"/>
    </location>
</feature>
<organism evidence="2 3">
    <name type="scientific">Heliorestis convoluta</name>
    <dbReference type="NCBI Taxonomy" id="356322"/>
    <lineage>
        <taxon>Bacteria</taxon>
        <taxon>Bacillati</taxon>
        <taxon>Bacillota</taxon>
        <taxon>Clostridia</taxon>
        <taxon>Eubacteriales</taxon>
        <taxon>Heliobacteriaceae</taxon>
        <taxon>Heliorestis</taxon>
    </lineage>
</organism>
<evidence type="ECO:0000313" key="2">
    <source>
        <dbReference type="EMBL" id="QGG48293.1"/>
    </source>
</evidence>